<sequence length="78" mass="8320">MEFSNKEWETEGRFAAAQNLPGNPALHLTEAVDSPLYRVGAGLELNGVNGVGMSVRYNGAFGETVKLNAVSASFKVSF</sequence>
<comment type="caution">
    <text evidence="1">The sequence shown here is derived from an EMBL/GenBank/DDBJ whole genome shotgun (WGS) entry which is preliminary data.</text>
</comment>
<dbReference type="SUPFAM" id="SSF103515">
    <property type="entry name" value="Autotransporter"/>
    <property type="match status" value="1"/>
</dbReference>
<proteinExistence type="predicted"/>
<gene>
    <name evidence="1" type="ORF">ABVQ20_25295</name>
</gene>
<keyword evidence="2" id="KW-1185">Reference proteome</keyword>
<organism evidence="1 2">
    <name type="scientific">Mesorhizobium shangrilense</name>
    <dbReference type="NCBI Taxonomy" id="460060"/>
    <lineage>
        <taxon>Bacteria</taxon>
        <taxon>Pseudomonadati</taxon>
        <taxon>Pseudomonadota</taxon>
        <taxon>Alphaproteobacteria</taxon>
        <taxon>Hyphomicrobiales</taxon>
        <taxon>Phyllobacteriaceae</taxon>
        <taxon>Mesorhizobium</taxon>
    </lineage>
</organism>
<reference evidence="1 2" key="1">
    <citation type="submission" date="2024-06" db="EMBL/GenBank/DDBJ databases">
        <authorList>
            <person name="Kim D.-U."/>
        </authorList>
    </citation>
    <scope>NUCLEOTIDE SEQUENCE [LARGE SCALE GENOMIC DNA]</scope>
    <source>
        <strain evidence="1 2">KACC15460</strain>
    </source>
</reference>
<dbReference type="InterPro" id="IPR036709">
    <property type="entry name" value="Autotransporte_beta_dom_sf"/>
</dbReference>
<protein>
    <recommendedName>
        <fullName evidence="3">Autotransporter outer membrane beta-barrel domain-containing protein</fullName>
    </recommendedName>
</protein>
<accession>A0ABV2DK03</accession>
<evidence type="ECO:0000313" key="1">
    <source>
        <dbReference type="EMBL" id="MET2830302.1"/>
    </source>
</evidence>
<dbReference type="Proteomes" id="UP001548832">
    <property type="component" value="Unassembled WGS sequence"/>
</dbReference>
<evidence type="ECO:0008006" key="3">
    <source>
        <dbReference type="Google" id="ProtNLM"/>
    </source>
</evidence>
<evidence type="ECO:0000313" key="2">
    <source>
        <dbReference type="Proteomes" id="UP001548832"/>
    </source>
</evidence>
<name>A0ABV2DK03_9HYPH</name>
<dbReference type="EMBL" id="JBEWSZ010000002">
    <property type="protein sequence ID" value="MET2830302.1"/>
    <property type="molecule type" value="Genomic_DNA"/>
</dbReference>
<dbReference type="Gene3D" id="2.40.128.130">
    <property type="entry name" value="Autotransporter beta-domain"/>
    <property type="match status" value="1"/>
</dbReference>
<dbReference type="RefSeq" id="WP_354462393.1">
    <property type="nucleotide sequence ID" value="NZ_JBEWSZ010000002.1"/>
</dbReference>